<feature type="domain" description="C2H2-type" evidence="2">
    <location>
        <begin position="192"/>
        <end position="215"/>
    </location>
</feature>
<reference evidence="3" key="1">
    <citation type="submission" date="2018-11" db="EMBL/GenBank/DDBJ databases">
        <authorList>
            <person name="Alioto T."/>
            <person name="Alioto T."/>
        </authorList>
    </citation>
    <scope>NUCLEOTIDE SEQUENCE</scope>
</reference>
<dbReference type="PROSITE" id="PS00028">
    <property type="entry name" value="ZINC_FINGER_C2H2_1"/>
    <property type="match status" value="1"/>
</dbReference>
<evidence type="ECO:0000259" key="2">
    <source>
        <dbReference type="PROSITE" id="PS00028"/>
    </source>
</evidence>
<dbReference type="AlphaFoldDB" id="A0A8B6FL82"/>
<gene>
    <name evidence="3" type="ORF">MGAL_10B016734</name>
</gene>
<evidence type="ECO:0000313" key="4">
    <source>
        <dbReference type="Proteomes" id="UP000596742"/>
    </source>
</evidence>
<sequence length="301" mass="33758">MHLMRKRGRPSTFYPFENGRSRKQTKIIKVEDTKLHVPPIPDVTEEQKIESEPEPTSSTSSDIEEVSGWKALKLCMLKTPLQTCNGKRKIEKATVSVQQSRDILEQFGILIAVGAGDAATAGIALVVKETGKPPTTAFLLICENKISKFNLTACACKMNNCSMCPFFCHSRDVLIQYLVRRHRNAPNLIVHCSAPGCGASFANLVSFRVHCFRKHFRDEEPTNLSDDELDIDFETNNDTELAQNDSNLARKISNAQYILKLKSQHNLTQSAINEIIDSTKLLIKDHNAIIQTKLTNSMLTR</sequence>
<proteinExistence type="predicted"/>
<evidence type="ECO:0000313" key="3">
    <source>
        <dbReference type="EMBL" id="VDI50413.1"/>
    </source>
</evidence>
<dbReference type="OrthoDB" id="10363633at2759"/>
<name>A0A8B6FL82_MYTGA</name>
<accession>A0A8B6FL82</accession>
<dbReference type="Proteomes" id="UP000596742">
    <property type="component" value="Unassembled WGS sequence"/>
</dbReference>
<protein>
    <recommendedName>
        <fullName evidence="2">C2H2-type domain-containing protein</fullName>
    </recommendedName>
</protein>
<feature type="region of interest" description="Disordered" evidence="1">
    <location>
        <begin position="37"/>
        <end position="63"/>
    </location>
</feature>
<organism evidence="3 4">
    <name type="scientific">Mytilus galloprovincialis</name>
    <name type="common">Mediterranean mussel</name>
    <dbReference type="NCBI Taxonomy" id="29158"/>
    <lineage>
        <taxon>Eukaryota</taxon>
        <taxon>Metazoa</taxon>
        <taxon>Spiralia</taxon>
        <taxon>Lophotrochozoa</taxon>
        <taxon>Mollusca</taxon>
        <taxon>Bivalvia</taxon>
        <taxon>Autobranchia</taxon>
        <taxon>Pteriomorphia</taxon>
        <taxon>Mytilida</taxon>
        <taxon>Mytiloidea</taxon>
        <taxon>Mytilidae</taxon>
        <taxon>Mytilinae</taxon>
        <taxon>Mytilus</taxon>
    </lineage>
</organism>
<dbReference type="InterPro" id="IPR013087">
    <property type="entry name" value="Znf_C2H2_type"/>
</dbReference>
<comment type="caution">
    <text evidence="3">The sequence shown here is derived from an EMBL/GenBank/DDBJ whole genome shotgun (WGS) entry which is preliminary data.</text>
</comment>
<keyword evidence="4" id="KW-1185">Reference proteome</keyword>
<dbReference type="EMBL" id="UYJE01006950">
    <property type="protein sequence ID" value="VDI50413.1"/>
    <property type="molecule type" value="Genomic_DNA"/>
</dbReference>
<evidence type="ECO:0000256" key="1">
    <source>
        <dbReference type="SAM" id="MobiDB-lite"/>
    </source>
</evidence>